<comment type="caution">
    <text evidence="2">The sequence shown here is derived from an EMBL/GenBank/DDBJ whole genome shotgun (WGS) entry which is preliminary data.</text>
</comment>
<dbReference type="GO" id="GO:0004145">
    <property type="term" value="F:diamine N-acetyltransferase activity"/>
    <property type="evidence" value="ECO:0007669"/>
    <property type="project" value="UniProtKB-EC"/>
</dbReference>
<organism evidence="2 3">
    <name type="scientific">Marinobacter litoralis</name>
    <dbReference type="NCBI Taxonomy" id="187981"/>
    <lineage>
        <taxon>Bacteria</taxon>
        <taxon>Pseudomonadati</taxon>
        <taxon>Pseudomonadota</taxon>
        <taxon>Gammaproteobacteria</taxon>
        <taxon>Pseudomonadales</taxon>
        <taxon>Marinobacteraceae</taxon>
        <taxon>Marinobacter</taxon>
    </lineage>
</organism>
<dbReference type="RefSeq" id="WP_114334060.1">
    <property type="nucleotide sequence ID" value="NZ_QMDL01000002.1"/>
</dbReference>
<gene>
    <name evidence="2" type="primary">speG</name>
    <name evidence="2" type="ORF">DOQ08_01256</name>
</gene>
<evidence type="ECO:0000313" key="2">
    <source>
        <dbReference type="EMBL" id="RMJ03936.1"/>
    </source>
</evidence>
<keyword evidence="2" id="KW-0808">Transferase</keyword>
<dbReference type="SUPFAM" id="SSF55729">
    <property type="entry name" value="Acyl-CoA N-acyltransferases (Nat)"/>
    <property type="match status" value="1"/>
</dbReference>
<feature type="domain" description="N-acetyltransferase" evidence="1">
    <location>
        <begin position="1"/>
        <end position="165"/>
    </location>
</feature>
<dbReference type="AlphaFoldDB" id="A0A3M2RF40"/>
<dbReference type="EC" id="2.3.1.57" evidence="2"/>
<reference evidence="2 3" key="1">
    <citation type="submission" date="2018-08" db="EMBL/GenBank/DDBJ databases">
        <title>Whole Genome Sequence of the Moderate Halophilic Marine Bacterium Marinobacter litoralis Sw-45.</title>
        <authorList>
            <person name="Musa H."/>
        </authorList>
    </citation>
    <scope>NUCLEOTIDE SEQUENCE [LARGE SCALE GENOMIC DNA]</scope>
    <source>
        <strain evidence="2 3">Sw-45</strain>
    </source>
</reference>
<dbReference type="Proteomes" id="UP000265903">
    <property type="component" value="Unassembled WGS sequence"/>
</dbReference>
<keyword evidence="2" id="KW-0012">Acyltransferase</keyword>
<accession>A0A3M2RF40</accession>
<dbReference type="OrthoDB" id="5358891at2"/>
<dbReference type="PANTHER" id="PTHR43415">
    <property type="entry name" value="SPERMIDINE N(1)-ACETYLTRANSFERASE"/>
    <property type="match status" value="1"/>
</dbReference>
<dbReference type="InterPro" id="IPR016181">
    <property type="entry name" value="Acyl_CoA_acyltransferase"/>
</dbReference>
<dbReference type="Gene3D" id="3.40.630.30">
    <property type="match status" value="1"/>
</dbReference>
<dbReference type="PANTHER" id="PTHR43415:SF3">
    <property type="entry name" value="GNAT-FAMILY ACETYLTRANSFERASE"/>
    <property type="match status" value="1"/>
</dbReference>
<dbReference type="PROSITE" id="PS51186">
    <property type="entry name" value="GNAT"/>
    <property type="match status" value="1"/>
</dbReference>
<dbReference type="EMBL" id="QMDL01000002">
    <property type="protein sequence ID" value="RMJ03936.1"/>
    <property type="molecule type" value="Genomic_DNA"/>
</dbReference>
<proteinExistence type="predicted"/>
<dbReference type="NCBIfam" id="TIGR03585">
    <property type="entry name" value="PseH"/>
    <property type="match status" value="1"/>
</dbReference>
<dbReference type="Pfam" id="PF13302">
    <property type="entry name" value="Acetyltransf_3"/>
    <property type="match status" value="1"/>
</dbReference>
<keyword evidence="3" id="KW-1185">Reference proteome</keyword>
<evidence type="ECO:0000313" key="3">
    <source>
        <dbReference type="Proteomes" id="UP000265903"/>
    </source>
</evidence>
<name>A0A3M2RF40_9GAMM</name>
<protein>
    <submittedName>
        <fullName evidence="2">Spermidine N(1)-acetyltransferase</fullName>
        <ecNumber evidence="2">2.3.1.57</ecNumber>
    </submittedName>
</protein>
<sequence>MPLRKIEEADLELMLSWRNHPSIRQSMFSQSVILFDQHRAWFRRQAQKDDCLWLIYETHENRPAGIVYFTDMDHASKNAFWGFYADPEAQPGTGTRMGIEAIDLYFRELDFHKLNAEVLEKNERSLRFHRKLGFEVEGVFRDQYLGEEGFQSVTRFGLLAAEWAEHRKVLTASSSNNSL</sequence>
<dbReference type="InterPro" id="IPR000182">
    <property type="entry name" value="GNAT_dom"/>
</dbReference>
<evidence type="ECO:0000259" key="1">
    <source>
        <dbReference type="PROSITE" id="PS51186"/>
    </source>
</evidence>
<dbReference type="InterPro" id="IPR020036">
    <property type="entry name" value="PseH"/>
</dbReference>